<evidence type="ECO:0000313" key="1">
    <source>
        <dbReference type="EMBL" id="KAL2631342.1"/>
    </source>
</evidence>
<organism evidence="1 2">
    <name type="scientific">Riccia fluitans</name>
    <dbReference type="NCBI Taxonomy" id="41844"/>
    <lineage>
        <taxon>Eukaryota</taxon>
        <taxon>Viridiplantae</taxon>
        <taxon>Streptophyta</taxon>
        <taxon>Embryophyta</taxon>
        <taxon>Marchantiophyta</taxon>
        <taxon>Marchantiopsida</taxon>
        <taxon>Marchantiidae</taxon>
        <taxon>Marchantiales</taxon>
        <taxon>Ricciaceae</taxon>
        <taxon>Riccia</taxon>
    </lineage>
</organism>
<dbReference type="Proteomes" id="UP001605036">
    <property type="component" value="Unassembled WGS sequence"/>
</dbReference>
<comment type="caution">
    <text evidence="1">The sequence shown here is derived from an EMBL/GenBank/DDBJ whole genome shotgun (WGS) entry which is preliminary data.</text>
</comment>
<gene>
    <name evidence="1" type="ORF">R1flu_016028</name>
</gene>
<evidence type="ECO:0000313" key="2">
    <source>
        <dbReference type="Proteomes" id="UP001605036"/>
    </source>
</evidence>
<name>A0ABD1YPI1_9MARC</name>
<dbReference type="AlphaFoldDB" id="A0ABD1YPI1"/>
<dbReference type="EMBL" id="JBHFFA010000004">
    <property type="protein sequence ID" value="KAL2631342.1"/>
    <property type="molecule type" value="Genomic_DNA"/>
</dbReference>
<proteinExistence type="predicted"/>
<protein>
    <submittedName>
        <fullName evidence="1">Uncharacterized protein</fullName>
    </submittedName>
</protein>
<sequence length="100" mass="11341">MPWTRKGAFWTGRLLEYREISRTPLSAENFRGTSLAPVKEFVRIMSLASDRRRLPPVEPSRAEEWTRGKTLPFGPSLRSARSYPGIADLIRRSAISVGHS</sequence>
<reference evidence="1 2" key="1">
    <citation type="submission" date="2024-09" db="EMBL/GenBank/DDBJ databases">
        <title>Chromosome-scale assembly of Riccia fluitans.</title>
        <authorList>
            <person name="Paukszto L."/>
            <person name="Sawicki J."/>
            <person name="Karawczyk K."/>
            <person name="Piernik-Szablinska J."/>
            <person name="Szczecinska M."/>
            <person name="Mazdziarz M."/>
        </authorList>
    </citation>
    <scope>NUCLEOTIDE SEQUENCE [LARGE SCALE GENOMIC DNA]</scope>
    <source>
        <strain evidence="1">Rf_01</strain>
        <tissue evidence="1">Aerial parts of the thallus</tissue>
    </source>
</reference>
<accession>A0ABD1YPI1</accession>
<keyword evidence="2" id="KW-1185">Reference proteome</keyword>